<gene>
    <name evidence="2" type="ORF">Ddye_004386</name>
</gene>
<sequence>MTTPLQKPPTLLQNPHNPLMNPPNRGKRIPQIPRTLRIPQIMQITKTPTRADPQPSTQTVDTSESLGETSEEPAPMVDKPPEHRTRPGVQNPPQKPTNCLWFNFEDLAPRQWRRRMSEMASDSSCKQQNDKITQRLS</sequence>
<dbReference type="AlphaFoldDB" id="A0AAD9XUN3"/>
<evidence type="ECO:0000256" key="1">
    <source>
        <dbReference type="SAM" id="MobiDB-lite"/>
    </source>
</evidence>
<reference evidence="2" key="1">
    <citation type="journal article" date="2023" name="Plant J.">
        <title>Genome sequences and population genomics provide insights into the demographic history, inbreeding, and mutation load of two 'living fossil' tree species of Dipteronia.</title>
        <authorList>
            <person name="Feng Y."/>
            <person name="Comes H.P."/>
            <person name="Chen J."/>
            <person name="Zhu S."/>
            <person name="Lu R."/>
            <person name="Zhang X."/>
            <person name="Li P."/>
            <person name="Qiu J."/>
            <person name="Olsen K.M."/>
            <person name="Qiu Y."/>
        </authorList>
    </citation>
    <scope>NUCLEOTIDE SEQUENCE</scope>
    <source>
        <strain evidence="2">KIB01</strain>
    </source>
</reference>
<feature type="compositionally biased region" description="Polar residues" evidence="1">
    <location>
        <begin position="1"/>
        <end position="16"/>
    </location>
</feature>
<feature type="region of interest" description="Disordered" evidence="1">
    <location>
        <begin position="1"/>
        <end position="32"/>
    </location>
</feature>
<evidence type="ECO:0000313" key="2">
    <source>
        <dbReference type="EMBL" id="KAK2665812.1"/>
    </source>
</evidence>
<name>A0AAD9XUN3_9ROSI</name>
<feature type="region of interest" description="Disordered" evidence="1">
    <location>
        <begin position="45"/>
        <end position="101"/>
    </location>
</feature>
<feature type="compositionally biased region" description="Basic and acidic residues" evidence="1">
    <location>
        <begin position="128"/>
        <end position="137"/>
    </location>
</feature>
<accession>A0AAD9XUN3</accession>
<feature type="compositionally biased region" description="Polar residues" evidence="1">
    <location>
        <begin position="45"/>
        <end position="68"/>
    </location>
</feature>
<feature type="region of interest" description="Disordered" evidence="1">
    <location>
        <begin position="113"/>
        <end position="137"/>
    </location>
</feature>
<evidence type="ECO:0000313" key="3">
    <source>
        <dbReference type="Proteomes" id="UP001280121"/>
    </source>
</evidence>
<comment type="caution">
    <text evidence="2">The sequence shown here is derived from an EMBL/GenBank/DDBJ whole genome shotgun (WGS) entry which is preliminary data.</text>
</comment>
<dbReference type="EMBL" id="JANJYI010000001">
    <property type="protein sequence ID" value="KAK2665812.1"/>
    <property type="molecule type" value="Genomic_DNA"/>
</dbReference>
<protein>
    <submittedName>
        <fullName evidence="2">Uncharacterized protein</fullName>
    </submittedName>
</protein>
<organism evidence="2 3">
    <name type="scientific">Dipteronia dyeriana</name>
    <dbReference type="NCBI Taxonomy" id="168575"/>
    <lineage>
        <taxon>Eukaryota</taxon>
        <taxon>Viridiplantae</taxon>
        <taxon>Streptophyta</taxon>
        <taxon>Embryophyta</taxon>
        <taxon>Tracheophyta</taxon>
        <taxon>Spermatophyta</taxon>
        <taxon>Magnoliopsida</taxon>
        <taxon>eudicotyledons</taxon>
        <taxon>Gunneridae</taxon>
        <taxon>Pentapetalae</taxon>
        <taxon>rosids</taxon>
        <taxon>malvids</taxon>
        <taxon>Sapindales</taxon>
        <taxon>Sapindaceae</taxon>
        <taxon>Hippocastanoideae</taxon>
        <taxon>Acereae</taxon>
        <taxon>Dipteronia</taxon>
    </lineage>
</organism>
<dbReference type="Proteomes" id="UP001280121">
    <property type="component" value="Unassembled WGS sequence"/>
</dbReference>
<proteinExistence type="predicted"/>
<keyword evidence="3" id="KW-1185">Reference proteome</keyword>